<evidence type="ECO:0000256" key="1">
    <source>
        <dbReference type="SAM" id="MobiDB-lite"/>
    </source>
</evidence>
<dbReference type="PANTHER" id="PTHR33621:SF2">
    <property type="entry name" value="RIBOSOMAL L1 DOMAIN-CONTAINING PROTEIN"/>
    <property type="match status" value="1"/>
</dbReference>
<sequence>MDFHALPRRDLQALCKRNGVRANMTNVAMAEALASLPTVDGLEEFVKEPAVVEVVPPEKKGRRPCATAKSPEVIMLDDSDEEEKTEVAPEEKAHASLLRGCHGTVRSSQHIRPDDGEVAEKRDLNQDANEATLREGRRGASRRARAAPVVAPTTTRRARASTIETVDAAAAAAAPTAPAPRRRAQASTETAPTLQSIAASLAEEKVSRGRRTTRKAAARMPHIQSEEEEHLQDIVSSVETTETASVSDAGSDDAEEGDREPLWVEQNSAPQEPVQEEEEVTVENKGSAAHKCLSEDLAEEQEVDVEQPFNVDDSPILGLVSGPAAIEEGEDAPVCNNECSMDKLVAEESCDIISEEKETMPVDEVPEVTVTCSEATAEGIGMEASAETFENKGSAAHKWLSEALAEEQEVDVEQSFNLDDSEELDREQNSTPVEPVHKEEGTGVEASAETVEKKGSAAHKCLSEALAKEQEVDVEQPLSLDDSEEVDREPLWVEQNSIPEEPVQKEEGVGVEASAETVENKESAAHKCLSEALAEEQEVNVEQPFRRDDSPILGLVSGPAAIEEGEEAPVCKECSMDKLVAAESCDIITEGKEIMLVDEVPEVTVTCSEATVEAELPIGIGSAIKEVEVVNGTGAATEDNGAEIAKESCDITSEEKETMSVDEMPEATVTCSEATVEAEFPIGIDSAIKEVEAVNGTGAAAEDNGAETAEESWDIISEEKETMSVDEMPEATVTCSEATVEAEFPISIDSAIKEVEAVNGTGAAAEDNGAETAEESCDIISEEKETMSVDEVLEVTVTCSEATAPVEAEFPIGIGSAIKEVEAVNGTGAAAEDNEAETVEESCDTISEEKETMSVDEVLEVTVTCSEATVEAVNGTGAAAEDNGAETADEPHNTLTDDADNANSLSNAVEEVVMATEDVLQSSTTMQDDFNSEICHADEHKYLVTVERVSSDREEDISEENVSGDLSLKFDGPGYLGLGDHSADMFDNVADSLATSVIAAEAMVSEANDMPSDCMHSSSSHEKGSTELVAKEDGNAVILKLDKQKKPVELAKHSLGNLRVMLKEKLIANKRKDEKRVALARLDENVC</sequence>
<name>A0A8J5SNR7_ZIZPA</name>
<proteinExistence type="predicted"/>
<feature type="compositionally biased region" description="Basic and acidic residues" evidence="1">
    <location>
        <begin position="111"/>
        <end position="125"/>
    </location>
</feature>
<feature type="compositionally biased region" description="Low complexity" evidence="1">
    <location>
        <begin position="235"/>
        <end position="247"/>
    </location>
</feature>
<keyword evidence="3" id="KW-1185">Reference proteome</keyword>
<feature type="region of interest" description="Disordered" evidence="1">
    <location>
        <begin position="406"/>
        <end position="447"/>
    </location>
</feature>
<feature type="compositionally biased region" description="Low complexity" evidence="1">
    <location>
        <begin position="146"/>
        <end position="155"/>
    </location>
</feature>
<feature type="compositionally biased region" description="Polar residues" evidence="1">
    <location>
        <begin position="187"/>
        <end position="198"/>
    </location>
</feature>
<feature type="region of interest" description="Disordered" evidence="1">
    <location>
        <begin position="105"/>
        <end position="277"/>
    </location>
</feature>
<reference evidence="2" key="2">
    <citation type="submission" date="2021-02" db="EMBL/GenBank/DDBJ databases">
        <authorList>
            <person name="Kimball J.A."/>
            <person name="Haas M.W."/>
            <person name="Macchietto M."/>
            <person name="Kono T."/>
            <person name="Duquette J."/>
            <person name="Shao M."/>
        </authorList>
    </citation>
    <scope>NUCLEOTIDE SEQUENCE</scope>
    <source>
        <tissue evidence="2">Fresh leaf tissue</tissue>
    </source>
</reference>
<dbReference type="PANTHER" id="PTHR33621">
    <property type="entry name" value="ASPARTIC/GLUTAMIC ACID-RICH PROTEIN"/>
    <property type="match status" value="1"/>
</dbReference>
<accession>A0A8J5SNR7</accession>
<dbReference type="Proteomes" id="UP000729402">
    <property type="component" value="Unassembled WGS sequence"/>
</dbReference>
<evidence type="ECO:0000313" key="2">
    <source>
        <dbReference type="EMBL" id="KAG8066083.1"/>
    </source>
</evidence>
<dbReference type="EMBL" id="JAAALK010000285">
    <property type="protein sequence ID" value="KAG8066083.1"/>
    <property type="molecule type" value="Genomic_DNA"/>
</dbReference>
<organism evidence="2 3">
    <name type="scientific">Zizania palustris</name>
    <name type="common">Northern wild rice</name>
    <dbReference type="NCBI Taxonomy" id="103762"/>
    <lineage>
        <taxon>Eukaryota</taxon>
        <taxon>Viridiplantae</taxon>
        <taxon>Streptophyta</taxon>
        <taxon>Embryophyta</taxon>
        <taxon>Tracheophyta</taxon>
        <taxon>Spermatophyta</taxon>
        <taxon>Magnoliopsida</taxon>
        <taxon>Liliopsida</taxon>
        <taxon>Poales</taxon>
        <taxon>Poaceae</taxon>
        <taxon>BOP clade</taxon>
        <taxon>Oryzoideae</taxon>
        <taxon>Oryzeae</taxon>
        <taxon>Zizaniinae</taxon>
        <taxon>Zizania</taxon>
    </lineage>
</organism>
<evidence type="ECO:0000313" key="3">
    <source>
        <dbReference type="Proteomes" id="UP000729402"/>
    </source>
</evidence>
<dbReference type="OrthoDB" id="1916794at2759"/>
<feature type="region of interest" description="Disordered" evidence="1">
    <location>
        <begin position="875"/>
        <end position="898"/>
    </location>
</feature>
<dbReference type="AlphaFoldDB" id="A0A8J5SNR7"/>
<gene>
    <name evidence="2" type="ORF">GUJ93_ZPchr0004g39860</name>
</gene>
<protein>
    <submittedName>
        <fullName evidence="2">Uncharacterized protein</fullName>
    </submittedName>
</protein>
<feature type="region of interest" description="Disordered" evidence="1">
    <location>
        <begin position="467"/>
        <end position="487"/>
    </location>
</feature>
<comment type="caution">
    <text evidence="2">The sequence shown here is derived from an EMBL/GenBank/DDBJ whole genome shotgun (WGS) entry which is preliminary data.</text>
</comment>
<reference evidence="2" key="1">
    <citation type="journal article" date="2021" name="bioRxiv">
        <title>Whole Genome Assembly and Annotation of Northern Wild Rice, Zizania palustris L., Supports a Whole Genome Duplication in the Zizania Genus.</title>
        <authorList>
            <person name="Haas M."/>
            <person name="Kono T."/>
            <person name="Macchietto M."/>
            <person name="Millas R."/>
            <person name="McGilp L."/>
            <person name="Shao M."/>
            <person name="Duquette J."/>
            <person name="Hirsch C.N."/>
            <person name="Kimball J."/>
        </authorList>
    </citation>
    <scope>NUCLEOTIDE SEQUENCE</scope>
    <source>
        <tissue evidence="2">Fresh leaf tissue</tissue>
    </source>
</reference>
<feature type="compositionally biased region" description="Basic residues" evidence="1">
    <location>
        <begin position="208"/>
        <end position="217"/>
    </location>
</feature>